<dbReference type="SUPFAM" id="SSF55486">
    <property type="entry name" value="Metalloproteases ('zincins'), catalytic domain"/>
    <property type="match status" value="1"/>
</dbReference>
<dbReference type="EMBL" id="SLWS01000003">
    <property type="protein sequence ID" value="TCO61108.1"/>
    <property type="molecule type" value="Genomic_DNA"/>
</dbReference>
<comment type="cofactor">
    <cofactor evidence="2">
        <name>Zn(2+)</name>
        <dbReference type="ChEBI" id="CHEBI:29105"/>
    </cofactor>
</comment>
<evidence type="ECO:0000256" key="6">
    <source>
        <dbReference type="ARBA" id="ARBA00022438"/>
    </source>
</evidence>
<dbReference type="Gene3D" id="1.10.390.10">
    <property type="entry name" value="Neutral Protease Domain 2"/>
    <property type="match status" value="1"/>
</dbReference>
<dbReference type="RefSeq" id="WP_132116573.1">
    <property type="nucleotide sequence ID" value="NZ_SLWS01000003.1"/>
</dbReference>
<evidence type="ECO:0000256" key="5">
    <source>
        <dbReference type="ARBA" id="ARBA00015611"/>
    </source>
</evidence>
<dbReference type="InterPro" id="IPR012778">
    <property type="entry name" value="Pept_M1_aminopeptidase"/>
</dbReference>
<dbReference type="InterPro" id="IPR001930">
    <property type="entry name" value="Peptidase_M1"/>
</dbReference>
<evidence type="ECO:0000256" key="9">
    <source>
        <dbReference type="ARBA" id="ARBA00022801"/>
    </source>
</evidence>
<evidence type="ECO:0000313" key="16">
    <source>
        <dbReference type="EMBL" id="TCO61108.1"/>
    </source>
</evidence>
<dbReference type="Pfam" id="PF01433">
    <property type="entry name" value="Peptidase_M1"/>
    <property type="match status" value="1"/>
</dbReference>
<dbReference type="InterPro" id="IPR045357">
    <property type="entry name" value="Aminopeptidase_N-like_N"/>
</dbReference>
<evidence type="ECO:0000256" key="3">
    <source>
        <dbReference type="ARBA" id="ARBA00010136"/>
    </source>
</evidence>
<evidence type="ECO:0000256" key="10">
    <source>
        <dbReference type="ARBA" id="ARBA00022833"/>
    </source>
</evidence>
<keyword evidence="10" id="KW-0862">Zinc</keyword>
<evidence type="ECO:0000256" key="2">
    <source>
        <dbReference type="ARBA" id="ARBA00001947"/>
    </source>
</evidence>
<comment type="similarity">
    <text evidence="3">Belongs to the peptidase M1 family.</text>
</comment>
<dbReference type="AlphaFoldDB" id="A0A4R2JUV0"/>
<keyword evidence="17" id="KW-1185">Reference proteome</keyword>
<dbReference type="GO" id="GO:0008270">
    <property type="term" value="F:zinc ion binding"/>
    <property type="evidence" value="ECO:0007669"/>
    <property type="project" value="InterPro"/>
</dbReference>
<evidence type="ECO:0000256" key="7">
    <source>
        <dbReference type="ARBA" id="ARBA00022670"/>
    </source>
</evidence>
<name>A0A4R2JUV0_9PSEU</name>
<dbReference type="Pfam" id="PF17900">
    <property type="entry name" value="Peptidase_M1_N"/>
    <property type="match status" value="1"/>
</dbReference>
<proteinExistence type="inferred from homology"/>
<evidence type="ECO:0000256" key="4">
    <source>
        <dbReference type="ARBA" id="ARBA00012564"/>
    </source>
</evidence>
<dbReference type="InterPro" id="IPR042097">
    <property type="entry name" value="Aminopeptidase_N-like_N_sf"/>
</dbReference>
<accession>A0A4R2JUV0</accession>
<reference evidence="16 17" key="1">
    <citation type="submission" date="2019-03" db="EMBL/GenBank/DDBJ databases">
        <title>Genomic Encyclopedia of Type Strains, Phase IV (KMG-IV): sequencing the most valuable type-strain genomes for metagenomic binning, comparative biology and taxonomic classification.</title>
        <authorList>
            <person name="Goeker M."/>
        </authorList>
    </citation>
    <scope>NUCLEOTIDE SEQUENCE [LARGE SCALE GENOMIC DNA]</scope>
    <source>
        <strain evidence="16 17">DSM 45934</strain>
    </source>
</reference>
<dbReference type="GO" id="GO:0070006">
    <property type="term" value="F:metalloaminopeptidase activity"/>
    <property type="evidence" value="ECO:0007669"/>
    <property type="project" value="TreeGrafter"/>
</dbReference>
<evidence type="ECO:0000256" key="11">
    <source>
        <dbReference type="ARBA" id="ARBA00023049"/>
    </source>
</evidence>
<feature type="domain" description="Aminopeptidase N-like N-terminal" evidence="15">
    <location>
        <begin position="133"/>
        <end position="202"/>
    </location>
</feature>
<dbReference type="SUPFAM" id="SSF63737">
    <property type="entry name" value="Leukotriene A4 hydrolase N-terminal domain"/>
    <property type="match status" value="1"/>
</dbReference>
<dbReference type="GO" id="GO:0016020">
    <property type="term" value="C:membrane"/>
    <property type="evidence" value="ECO:0007669"/>
    <property type="project" value="TreeGrafter"/>
</dbReference>
<evidence type="ECO:0000256" key="13">
    <source>
        <dbReference type="ARBA" id="ARBA00031533"/>
    </source>
</evidence>
<dbReference type="PANTHER" id="PTHR11533:SF174">
    <property type="entry name" value="PUROMYCIN-SENSITIVE AMINOPEPTIDASE-RELATED"/>
    <property type="match status" value="1"/>
</dbReference>
<dbReference type="Gene3D" id="2.60.40.1730">
    <property type="entry name" value="tricorn interacting facor f3 domain"/>
    <property type="match status" value="1"/>
</dbReference>
<protein>
    <recommendedName>
        <fullName evidence="5">Aminopeptidase N</fullName>
        <ecNumber evidence="4">3.4.11.2</ecNumber>
    </recommendedName>
    <alternativeName>
        <fullName evidence="12">Alanine aminopeptidase</fullName>
    </alternativeName>
    <alternativeName>
        <fullName evidence="13">Lysyl aminopeptidase</fullName>
    </alternativeName>
</protein>
<evidence type="ECO:0000256" key="8">
    <source>
        <dbReference type="ARBA" id="ARBA00022723"/>
    </source>
</evidence>
<dbReference type="GO" id="GO:0016285">
    <property type="term" value="F:alanyl aminopeptidase activity"/>
    <property type="evidence" value="ECO:0007669"/>
    <property type="project" value="UniProtKB-EC"/>
</dbReference>
<dbReference type="InterPro" id="IPR027268">
    <property type="entry name" value="Peptidase_M4/M1_CTD_sf"/>
</dbReference>
<keyword evidence="7" id="KW-0645">Protease</keyword>
<sequence length="858" mass="94597">MDDELVGAGAVVDGGLDRREAAERARLLEVGEYEVHLDLTRLADCPSFSSRTKVGFTCGEPGASTWIDLVAERVTNVELNGVALEGDAVVRPGRIRLGPLLAENTLLVCAEHSAGSGATAGRGLTRTVDPSDGRVYVWSQCEAFEARRIFACFDQPDLKATFHLTVAVPSEWICVSNGISRAPDRGADTWRFSRTPRLPTYVFAVCAGPFHQVEGRYQDIPIRLHSRQSLRGQLDRSAEEIISLTQRGLAHYEEQFAVPYAGDSYDYVFLPEFGGAMENFGCVCWTDEVIFRSEPSSLTRQMRATVLLHEMAHMWFGNLVTMRWWDGLWLNESFADWAAFSALATIIGEGESWASFLYRRKRGGYRADQAPTTHAVNGAVPDIDAAEASVDMITYAKGASVLRQLAATIGEEAFRAALRRYFTRNAWRNTELSDLLAEVHAVSGLDAASWARGWLERSGTDLLTVHTEHKRGTYTAVSVRHRTPSSPPLDHQVRIGVYDDTGSGHLALRQQLTLRVNGDGAELAELAGAPVASLLLPNDDDRDFVKMRVDQDSTASLAQPWRLPFVLPRAVALTTLEDMMVDAQLPASAVVDAACGCVDVEDSPAQLEQVVSLAYDAATIWTPPEKRAESLGRIADACLRRLDGPGHSRQLTQSLRYGFTRAAVRTDHLDHVATLLARDADDHALRWLCLQRLVGACWIGDEKLDSEATRDPDPDAPARASIVRSARGTAGAKDLGLKLMFREHLPCRTQREWLSDAFWQPLQGELLAPYVHAYLAQMRMLLTEERYDALYAAAVAFPLTVAADDCVEGLADLGSDTRVPARIRKMLLDRWDLLRRATRTHRLALAGDSDAPTTCGNQ</sequence>
<dbReference type="CDD" id="cd09602">
    <property type="entry name" value="M1_APN"/>
    <property type="match status" value="1"/>
</dbReference>
<keyword evidence="6 16" id="KW-0031">Aminopeptidase</keyword>
<dbReference type="InterPro" id="IPR050344">
    <property type="entry name" value="Peptidase_M1_aminopeptidases"/>
</dbReference>
<dbReference type="NCBIfam" id="TIGR02412">
    <property type="entry name" value="pepN_strep_liv"/>
    <property type="match status" value="1"/>
</dbReference>
<dbReference type="PRINTS" id="PR00756">
    <property type="entry name" value="ALADIPTASE"/>
</dbReference>
<comment type="catalytic activity">
    <reaction evidence="1">
        <text>Release of an N-terminal amino acid, Xaa-|-Yaa- from a peptide, amide or arylamide. Xaa is preferably Ala, but may be most amino acids including Pro (slow action). When a terminal hydrophobic residue is followed by a prolyl residue, the two may be released as an intact Xaa-Pro dipeptide.</text>
        <dbReference type="EC" id="3.4.11.2"/>
    </reaction>
</comment>
<dbReference type="GO" id="GO:0005737">
    <property type="term" value="C:cytoplasm"/>
    <property type="evidence" value="ECO:0007669"/>
    <property type="project" value="TreeGrafter"/>
</dbReference>
<organism evidence="16 17">
    <name type="scientific">Actinocrispum wychmicini</name>
    <dbReference type="NCBI Taxonomy" id="1213861"/>
    <lineage>
        <taxon>Bacteria</taxon>
        <taxon>Bacillati</taxon>
        <taxon>Actinomycetota</taxon>
        <taxon>Actinomycetes</taxon>
        <taxon>Pseudonocardiales</taxon>
        <taxon>Pseudonocardiaceae</taxon>
        <taxon>Actinocrispum</taxon>
    </lineage>
</organism>
<evidence type="ECO:0000313" key="17">
    <source>
        <dbReference type="Proteomes" id="UP000295680"/>
    </source>
</evidence>
<dbReference type="EC" id="3.4.11.2" evidence="4"/>
<comment type="caution">
    <text evidence="16">The sequence shown here is derived from an EMBL/GenBank/DDBJ whole genome shotgun (WGS) entry which is preliminary data.</text>
</comment>
<evidence type="ECO:0000259" key="14">
    <source>
        <dbReference type="Pfam" id="PF01433"/>
    </source>
</evidence>
<evidence type="ECO:0000259" key="15">
    <source>
        <dbReference type="Pfam" id="PF17900"/>
    </source>
</evidence>
<dbReference type="OrthoDB" id="100605at2"/>
<dbReference type="GO" id="GO:0006508">
    <property type="term" value="P:proteolysis"/>
    <property type="evidence" value="ECO:0007669"/>
    <property type="project" value="UniProtKB-KW"/>
</dbReference>
<evidence type="ECO:0000256" key="12">
    <source>
        <dbReference type="ARBA" id="ARBA00029811"/>
    </source>
</evidence>
<dbReference type="GO" id="GO:0042277">
    <property type="term" value="F:peptide binding"/>
    <property type="evidence" value="ECO:0007669"/>
    <property type="project" value="TreeGrafter"/>
</dbReference>
<evidence type="ECO:0000256" key="1">
    <source>
        <dbReference type="ARBA" id="ARBA00000098"/>
    </source>
</evidence>
<keyword evidence="8" id="KW-0479">Metal-binding</keyword>
<dbReference type="PANTHER" id="PTHR11533">
    <property type="entry name" value="PROTEASE M1 ZINC METALLOPROTEASE"/>
    <property type="match status" value="1"/>
</dbReference>
<keyword evidence="9" id="KW-0378">Hydrolase</keyword>
<gene>
    <name evidence="16" type="ORF">EV192_103692</name>
</gene>
<dbReference type="InterPro" id="IPR014782">
    <property type="entry name" value="Peptidase_M1_dom"/>
</dbReference>
<dbReference type="GO" id="GO:0043171">
    <property type="term" value="P:peptide catabolic process"/>
    <property type="evidence" value="ECO:0007669"/>
    <property type="project" value="TreeGrafter"/>
</dbReference>
<feature type="domain" description="Peptidase M1 membrane alanine aminopeptidase" evidence="14">
    <location>
        <begin position="244"/>
        <end position="454"/>
    </location>
</feature>
<dbReference type="GO" id="GO:0005615">
    <property type="term" value="C:extracellular space"/>
    <property type="evidence" value="ECO:0007669"/>
    <property type="project" value="TreeGrafter"/>
</dbReference>
<keyword evidence="11" id="KW-0482">Metalloprotease</keyword>
<dbReference type="Proteomes" id="UP000295680">
    <property type="component" value="Unassembled WGS sequence"/>
</dbReference>